<dbReference type="InterPro" id="IPR008964">
    <property type="entry name" value="Invasin/intimin_cell_adhesion"/>
</dbReference>
<feature type="chain" id="PRO_5039141186" evidence="4">
    <location>
        <begin position="37"/>
        <end position="720"/>
    </location>
</feature>
<dbReference type="SMART" id="SM00634">
    <property type="entry name" value="BID_1"/>
    <property type="match status" value="2"/>
</dbReference>
<dbReference type="Gene3D" id="2.60.40.10">
    <property type="entry name" value="Immunoglobulins"/>
    <property type="match status" value="2"/>
</dbReference>
<evidence type="ECO:0000256" key="1">
    <source>
        <dbReference type="ARBA" id="ARBA00010116"/>
    </source>
</evidence>
<accession>C0E3Z8</accession>
<name>C0E3Z8_9CORY</name>
<comment type="caution">
    <text evidence="6">The sequence shown here is derived from an EMBL/GenBank/DDBJ whole genome shotgun (WGS) entry which is preliminary data.</text>
</comment>
<gene>
    <name evidence="6" type="ORF">CORMATOL_01719</name>
</gene>
<keyword evidence="3" id="KW-0472">Membrane</keyword>
<evidence type="ECO:0000256" key="3">
    <source>
        <dbReference type="SAM" id="Phobius"/>
    </source>
</evidence>
<dbReference type="GO" id="GO:0005975">
    <property type="term" value="P:carbohydrate metabolic process"/>
    <property type="evidence" value="ECO:0007669"/>
    <property type="project" value="UniProtKB-ARBA"/>
</dbReference>
<keyword evidence="3" id="KW-1133">Transmembrane helix</keyword>
<evidence type="ECO:0000313" key="6">
    <source>
        <dbReference type="EMBL" id="EEG26891.1"/>
    </source>
</evidence>
<proteinExistence type="inferred from homology"/>
<feature type="region of interest" description="Disordered" evidence="2">
    <location>
        <begin position="600"/>
        <end position="690"/>
    </location>
</feature>
<feature type="signal peptide" evidence="4">
    <location>
        <begin position="1"/>
        <end position="36"/>
    </location>
</feature>
<dbReference type="EMBL" id="ACEB01000022">
    <property type="protein sequence ID" value="EEG26891.1"/>
    <property type="molecule type" value="Genomic_DNA"/>
</dbReference>
<dbReference type="PROSITE" id="PS51127">
    <property type="entry name" value="BIG1"/>
    <property type="match status" value="1"/>
</dbReference>
<dbReference type="HOGENOM" id="CLU_383905_0_0_11"/>
<dbReference type="Proteomes" id="UP000006247">
    <property type="component" value="Unassembled WGS sequence"/>
</dbReference>
<organism evidence="6 7">
    <name type="scientific">Corynebacterium matruchotii ATCC 33806</name>
    <dbReference type="NCBI Taxonomy" id="566549"/>
    <lineage>
        <taxon>Bacteria</taxon>
        <taxon>Bacillati</taxon>
        <taxon>Actinomycetota</taxon>
        <taxon>Actinomycetes</taxon>
        <taxon>Mycobacteriales</taxon>
        <taxon>Corynebacteriaceae</taxon>
        <taxon>Corynebacterium</taxon>
    </lineage>
</organism>
<reference evidence="6 7" key="1">
    <citation type="submission" date="2009-01" db="EMBL/GenBank/DDBJ databases">
        <authorList>
            <person name="Fulton L."/>
            <person name="Clifton S."/>
            <person name="Chinwalla A.T."/>
            <person name="Mitreva M."/>
            <person name="Sodergren E."/>
            <person name="Weinstock G."/>
            <person name="Clifton S."/>
            <person name="Dooling D.J."/>
            <person name="Fulton B."/>
            <person name="Minx P."/>
            <person name="Pepin K.H."/>
            <person name="Johnson M."/>
            <person name="Bhonagiri V."/>
            <person name="Nash W.E."/>
            <person name="Mardis E.R."/>
            <person name="Wilson R.K."/>
        </authorList>
    </citation>
    <scope>NUCLEOTIDE SEQUENCE [LARGE SCALE GENOMIC DNA]</scope>
    <source>
        <strain evidence="6 7">ATCC 33806</strain>
    </source>
</reference>
<dbReference type="InterPro" id="IPR003344">
    <property type="entry name" value="Big_1_dom"/>
</dbReference>
<evidence type="ECO:0000259" key="5">
    <source>
        <dbReference type="PROSITE" id="PS51127"/>
    </source>
</evidence>
<dbReference type="AlphaFoldDB" id="C0E3Z8"/>
<evidence type="ECO:0000256" key="4">
    <source>
        <dbReference type="SAM" id="SignalP"/>
    </source>
</evidence>
<protein>
    <submittedName>
        <fullName evidence="6">Bacterial group 2 Ig-like protein</fullName>
    </submittedName>
</protein>
<keyword evidence="3" id="KW-0812">Transmembrane</keyword>
<feature type="transmembrane region" description="Helical" evidence="3">
    <location>
        <begin position="695"/>
        <end position="716"/>
    </location>
</feature>
<sequence>MFRVNHYLFVRRDAMSRLKRLTAIIMAPVLGCTVLAAPGVAAAAEETTDLKMNCFIKQGPAKSYSNDVNGAYSQAWVWQLAEYDFSMSLTADAPATAVVGQPVTYSIKSSQVKLSNPIKWRSWWSMRSLSFQDLSQGRLLINAPEGATNVSVTGDNAKLNGNVVRVGGDTDTDHISAGSDAPNQIGQLQSGGLAGWAGSKNYTMDFSGFDLTFTPTQAGDLQPILPRTTLPSDGKSGVAASQAMFTAFAHMKYNNKEEGNYLFRCTPREPVQLPKVHVVQVGSVTLGAQPSTVVAGEKVTYTATAHDTDGNPVAGANATITIGGKAFNGVTNDQGVFTQEFTTEQPGQLAATAAVSDVTSAPVTVTVQKPAPVAKNIKLNVPETAKVGDDVTVTAQVLDDENQPFDQDAVDLTLGDAAPVAMTKTQTGTFEHTFKPETVGNLAVKATAGTLTASGMIAVSPKDSEVVNELRVLPETQTVTVGEQATVTAKVIAKDNSEMTGQPVTFTVGDKSVPAVEKPAGSYTFTMTPEAAGQTEVVAKLGDKQASATIIAEAAETVDRVTLAIENTNDSSIITVNVIGTKGHKLADTDVVVHVGDQQISGKTDEHGRFQHTIQRPKQEVKVKAVAGGKESVERTIVPVGSSTSEEPGNSEEPETTTPTTKPSEPSESQGSSQSSDPNDSTNGSGPGSERTWKIIAAVLGATFIGSLIYAIARYLRLTP</sequence>
<feature type="domain" description="Big-1" evidence="5">
    <location>
        <begin position="283"/>
        <end position="368"/>
    </location>
</feature>
<dbReference type="InterPro" id="IPR013783">
    <property type="entry name" value="Ig-like_fold"/>
</dbReference>
<evidence type="ECO:0000313" key="7">
    <source>
        <dbReference type="Proteomes" id="UP000006247"/>
    </source>
</evidence>
<comment type="similarity">
    <text evidence="1">Belongs to the intimin/invasin family.</text>
</comment>
<feature type="compositionally biased region" description="Low complexity" evidence="2">
    <location>
        <begin position="656"/>
        <end position="681"/>
    </location>
</feature>
<evidence type="ECO:0000256" key="2">
    <source>
        <dbReference type="SAM" id="MobiDB-lite"/>
    </source>
</evidence>
<dbReference type="SUPFAM" id="SSF49373">
    <property type="entry name" value="Invasin/intimin cell-adhesion fragments"/>
    <property type="match status" value="2"/>
</dbReference>
<keyword evidence="4" id="KW-0732">Signal</keyword>